<dbReference type="InterPro" id="IPR050660">
    <property type="entry name" value="NEK_Ser/Thr_kinase"/>
</dbReference>
<evidence type="ECO:0000259" key="6">
    <source>
        <dbReference type="PROSITE" id="PS50011"/>
    </source>
</evidence>
<evidence type="ECO:0000256" key="4">
    <source>
        <dbReference type="ARBA" id="ARBA00022777"/>
    </source>
</evidence>
<dbReference type="RefSeq" id="WP_187302685.1">
    <property type="nucleotide sequence ID" value="NZ_JACRYT010000005.1"/>
</dbReference>
<evidence type="ECO:0000256" key="1">
    <source>
        <dbReference type="ARBA" id="ARBA00012513"/>
    </source>
</evidence>
<evidence type="ECO:0000256" key="5">
    <source>
        <dbReference type="ARBA" id="ARBA00022840"/>
    </source>
</evidence>
<protein>
    <recommendedName>
        <fullName evidence="1">non-specific serine/threonine protein kinase</fullName>
        <ecNumber evidence="1">2.7.11.1</ecNumber>
    </recommendedName>
</protein>
<accession>A0A923NKE7</accession>
<keyword evidence="2" id="KW-0808">Transferase</keyword>
<dbReference type="PANTHER" id="PTHR43671">
    <property type="entry name" value="SERINE/THREONINE-PROTEIN KINASE NEK"/>
    <property type="match status" value="1"/>
</dbReference>
<dbReference type="SMART" id="SM00220">
    <property type="entry name" value="S_TKc"/>
    <property type="match status" value="1"/>
</dbReference>
<feature type="domain" description="Protein kinase" evidence="6">
    <location>
        <begin position="25"/>
        <end position="300"/>
    </location>
</feature>
<keyword evidence="3" id="KW-0547">Nucleotide-binding</keyword>
<keyword evidence="5" id="KW-0067">ATP-binding</keyword>
<keyword evidence="8" id="KW-1185">Reference proteome</keyword>
<dbReference type="Proteomes" id="UP000602647">
    <property type="component" value="Unassembled WGS sequence"/>
</dbReference>
<dbReference type="EC" id="2.7.11.1" evidence="1"/>
<evidence type="ECO:0000256" key="3">
    <source>
        <dbReference type="ARBA" id="ARBA00022741"/>
    </source>
</evidence>
<dbReference type="InterPro" id="IPR011009">
    <property type="entry name" value="Kinase-like_dom_sf"/>
</dbReference>
<dbReference type="AlphaFoldDB" id="A0A923NKE7"/>
<gene>
    <name evidence="7" type="ORF">H9L42_07050</name>
</gene>
<keyword evidence="4 7" id="KW-0418">Kinase</keyword>
<name>A0A923NKE7_9FIRM</name>
<evidence type="ECO:0000313" key="8">
    <source>
        <dbReference type="Proteomes" id="UP000602647"/>
    </source>
</evidence>
<organism evidence="7 8">
    <name type="scientific">Zhenpiania hominis</name>
    <dbReference type="NCBI Taxonomy" id="2763644"/>
    <lineage>
        <taxon>Bacteria</taxon>
        <taxon>Bacillati</taxon>
        <taxon>Bacillota</taxon>
        <taxon>Clostridia</taxon>
        <taxon>Peptostreptococcales</taxon>
        <taxon>Anaerovoracaceae</taxon>
        <taxon>Zhenpiania</taxon>
    </lineage>
</organism>
<reference evidence="7" key="1">
    <citation type="submission" date="2020-08" db="EMBL/GenBank/DDBJ databases">
        <title>Genome public.</title>
        <authorList>
            <person name="Liu C."/>
            <person name="Sun Q."/>
        </authorList>
    </citation>
    <scope>NUCLEOTIDE SEQUENCE</scope>
    <source>
        <strain evidence="7">BX12</strain>
    </source>
</reference>
<dbReference type="EMBL" id="JACRYT010000005">
    <property type="protein sequence ID" value="MBC6679581.1"/>
    <property type="molecule type" value="Genomic_DNA"/>
</dbReference>
<dbReference type="SUPFAM" id="SSF56112">
    <property type="entry name" value="Protein kinase-like (PK-like)"/>
    <property type="match status" value="1"/>
</dbReference>
<evidence type="ECO:0000313" key="7">
    <source>
        <dbReference type="EMBL" id="MBC6679581.1"/>
    </source>
</evidence>
<dbReference type="Pfam" id="PF00069">
    <property type="entry name" value="Pkinase"/>
    <property type="match status" value="1"/>
</dbReference>
<dbReference type="PANTHER" id="PTHR43671:SF13">
    <property type="entry name" value="SERINE_THREONINE-PROTEIN KINASE NEK2"/>
    <property type="match status" value="1"/>
</dbReference>
<proteinExistence type="predicted"/>
<dbReference type="GO" id="GO:0004674">
    <property type="term" value="F:protein serine/threonine kinase activity"/>
    <property type="evidence" value="ECO:0007669"/>
    <property type="project" value="UniProtKB-EC"/>
</dbReference>
<dbReference type="Gene3D" id="1.10.510.10">
    <property type="entry name" value="Transferase(Phosphotransferase) domain 1"/>
    <property type="match status" value="1"/>
</dbReference>
<evidence type="ECO:0000256" key="2">
    <source>
        <dbReference type="ARBA" id="ARBA00022679"/>
    </source>
</evidence>
<dbReference type="GO" id="GO:0005524">
    <property type="term" value="F:ATP binding"/>
    <property type="evidence" value="ECO:0007669"/>
    <property type="project" value="UniProtKB-KW"/>
</dbReference>
<comment type="caution">
    <text evidence="7">The sequence shown here is derived from an EMBL/GenBank/DDBJ whole genome shotgun (WGS) entry which is preliminary data.</text>
</comment>
<sequence length="307" mass="36165">MTASDISQKLHIDKGKTLTTKGSKYLIIRAIGLGKNNVVYYALGIEGLRKGMFVAIKIQYNLEGKRVKRFFREVSFLRQHQHLYTVKYYDEGYYQVTNKRYPFVVISYLPYTLEDYIINFEMSFEKKLCFACQMASVLCWLKRLNTLHRDIKPLNILTDGENAVLGDFGLIKNLNKERLLISEWDDGEAEDILDISDTIPRFYRTPELVRFAKKEDILRIESDTFQMGLVYGRLFTGKNPLQPSKMKLDDLNISFSEVDEYNVEYRIVKRLNCLIRKMLNMDYNIRATPEYVLQEMMEVYKIYAVYP</sequence>
<dbReference type="InterPro" id="IPR000719">
    <property type="entry name" value="Prot_kinase_dom"/>
</dbReference>
<dbReference type="PROSITE" id="PS50011">
    <property type="entry name" value="PROTEIN_KINASE_DOM"/>
    <property type="match status" value="1"/>
</dbReference>